<organism evidence="2 3">
    <name type="scientific">Microbacterium proteolyticum</name>
    <dbReference type="NCBI Taxonomy" id="1572644"/>
    <lineage>
        <taxon>Bacteria</taxon>
        <taxon>Bacillati</taxon>
        <taxon>Actinomycetota</taxon>
        <taxon>Actinomycetes</taxon>
        <taxon>Micrococcales</taxon>
        <taxon>Microbacteriaceae</taxon>
        <taxon>Microbacterium</taxon>
    </lineage>
</organism>
<evidence type="ECO:0000256" key="1">
    <source>
        <dbReference type="SAM" id="MobiDB-lite"/>
    </source>
</evidence>
<reference evidence="2 3" key="1">
    <citation type="submission" date="2020-08" db="EMBL/GenBank/DDBJ databases">
        <title>Genomic Encyclopedia of Type Strains, Phase III (KMG-III): the genomes of soil and plant-associated and newly described type strains.</title>
        <authorList>
            <person name="Whitman W."/>
        </authorList>
    </citation>
    <scope>NUCLEOTIDE SEQUENCE [LARGE SCALE GENOMIC DNA]</scope>
    <source>
        <strain evidence="2 3">CECT 8356</strain>
    </source>
</reference>
<accession>A0A7W5CK03</accession>
<comment type="caution">
    <text evidence="2">The sequence shown here is derived from an EMBL/GenBank/DDBJ whole genome shotgun (WGS) entry which is preliminary data.</text>
</comment>
<dbReference type="RefSeq" id="WP_183420470.1">
    <property type="nucleotide sequence ID" value="NZ_JACHXY010000003.1"/>
</dbReference>
<proteinExistence type="predicted"/>
<evidence type="ECO:0000313" key="3">
    <source>
        <dbReference type="Proteomes" id="UP000543579"/>
    </source>
</evidence>
<dbReference type="Proteomes" id="UP000543579">
    <property type="component" value="Unassembled WGS sequence"/>
</dbReference>
<dbReference type="AlphaFoldDB" id="A0A7W5CK03"/>
<feature type="compositionally biased region" description="Polar residues" evidence="1">
    <location>
        <begin position="8"/>
        <end position="19"/>
    </location>
</feature>
<protein>
    <submittedName>
        <fullName evidence="2">Uncharacterized protein</fullName>
    </submittedName>
</protein>
<sequence length="61" mass="6648">MIYGQHGGQQARSGWSTAMSAAMGSGIVPRSTEEPRERSTARWPWSRMRDAGTATEALPRA</sequence>
<name>A0A7W5CK03_9MICO</name>
<feature type="compositionally biased region" description="Basic and acidic residues" evidence="1">
    <location>
        <begin position="31"/>
        <end position="40"/>
    </location>
</feature>
<evidence type="ECO:0000313" key="2">
    <source>
        <dbReference type="EMBL" id="MBB3159073.1"/>
    </source>
</evidence>
<gene>
    <name evidence="2" type="ORF">FHS07_002791</name>
</gene>
<feature type="region of interest" description="Disordered" evidence="1">
    <location>
        <begin position="1"/>
        <end position="61"/>
    </location>
</feature>
<dbReference type="EMBL" id="JACHXY010000003">
    <property type="protein sequence ID" value="MBB3159073.1"/>
    <property type="molecule type" value="Genomic_DNA"/>
</dbReference>